<keyword evidence="7" id="KW-0408">Iron</keyword>
<dbReference type="GO" id="GO:0004519">
    <property type="term" value="F:endonuclease activity"/>
    <property type="evidence" value="ECO:0007669"/>
    <property type="project" value="UniProtKB-UniRule"/>
</dbReference>
<dbReference type="Pfam" id="PF01867">
    <property type="entry name" value="Cas_Cas1"/>
    <property type="match status" value="1"/>
</dbReference>
<dbReference type="InterPro" id="IPR013343">
    <property type="entry name" value="CRISPR-assoc_prot_Cas4"/>
</dbReference>
<feature type="domain" description="DUF83" evidence="16">
    <location>
        <begin position="17"/>
        <end position="190"/>
    </location>
</feature>
<evidence type="ECO:0000256" key="14">
    <source>
        <dbReference type="HAMAP-Rule" id="MF_01470"/>
    </source>
</evidence>
<evidence type="ECO:0000256" key="2">
    <source>
        <dbReference type="ARBA" id="ARBA00022723"/>
    </source>
</evidence>
<name>A0A199NSU2_9MICC</name>
<keyword evidence="18" id="KW-1185">Reference proteome</keyword>
<keyword evidence="1 14" id="KW-0540">Nuclease</keyword>
<dbReference type="InterPro" id="IPR042206">
    <property type="entry name" value="CRISPR-assoc_Cas1_C"/>
</dbReference>
<dbReference type="HAMAP" id="MF_01470">
    <property type="entry name" value="Cas1"/>
    <property type="match status" value="1"/>
</dbReference>
<dbReference type="CDD" id="cd09634">
    <property type="entry name" value="Cas1_I-II-III"/>
    <property type="match status" value="1"/>
</dbReference>
<evidence type="ECO:0000256" key="9">
    <source>
        <dbReference type="ARBA" id="ARBA00023118"/>
    </source>
</evidence>
<feature type="binding site" evidence="14">
    <location>
        <position position="445"/>
    </location>
    <ligand>
        <name>Mn(2+)</name>
        <dbReference type="ChEBI" id="CHEBI:29035"/>
    </ligand>
</feature>
<evidence type="ECO:0000256" key="1">
    <source>
        <dbReference type="ARBA" id="ARBA00022722"/>
    </source>
</evidence>
<evidence type="ECO:0000313" key="17">
    <source>
        <dbReference type="EMBL" id="OAX51673.1"/>
    </source>
</evidence>
<dbReference type="InterPro" id="IPR011604">
    <property type="entry name" value="PDDEXK-like_dom_sf"/>
</dbReference>
<proteinExistence type="inferred from homology"/>
<evidence type="ECO:0000256" key="4">
    <source>
        <dbReference type="ARBA" id="ARBA00022801"/>
    </source>
</evidence>
<accession>A0A199NSU2</accession>
<dbReference type="NCBIfam" id="TIGR00287">
    <property type="entry name" value="cas1"/>
    <property type="match status" value="1"/>
</dbReference>
<evidence type="ECO:0000256" key="7">
    <source>
        <dbReference type="ARBA" id="ARBA00023004"/>
    </source>
</evidence>
<gene>
    <name evidence="14" type="primary">cas1</name>
    <name evidence="17" type="ORF">AN277_0207700</name>
</gene>
<keyword evidence="11 14" id="KW-0464">Manganese</keyword>
<dbReference type="Pfam" id="PF01930">
    <property type="entry name" value="Cas_Cas4"/>
    <property type="match status" value="1"/>
</dbReference>
<dbReference type="EC" id="3.1.-.-" evidence="14"/>
<dbReference type="RefSeq" id="WP_064725554.1">
    <property type="nucleotide sequence ID" value="NZ_LJBJ02000014.1"/>
</dbReference>
<dbReference type="GO" id="GO:0043571">
    <property type="term" value="P:maintenance of CRISPR repeat elements"/>
    <property type="evidence" value="ECO:0007669"/>
    <property type="project" value="UniProtKB-UniRule"/>
</dbReference>
<keyword evidence="6 14" id="KW-0460">Magnesium</keyword>
<keyword evidence="5" id="KW-0269">Exonuclease</keyword>
<dbReference type="InterPro" id="IPR002729">
    <property type="entry name" value="CRISPR-assoc_Cas1"/>
</dbReference>
<dbReference type="PANTHER" id="PTHR34353:SF2">
    <property type="entry name" value="CRISPR-ASSOCIATED ENDONUCLEASE CAS1 1"/>
    <property type="match status" value="1"/>
</dbReference>
<evidence type="ECO:0000256" key="11">
    <source>
        <dbReference type="ARBA" id="ARBA00023211"/>
    </source>
</evidence>
<comment type="function">
    <text evidence="14">CRISPR (clustered regularly interspaced short palindromic repeat), is an adaptive immune system that provides protection against mobile genetic elements (viruses, transposable elements and conjugative plasmids). CRISPR clusters contain spacers, sequences complementary to antecedent mobile elements, and target invading nucleic acids. CRISPR clusters are transcribed and processed into CRISPR RNA (crRNA). Acts as a dsDNA endonuclease. Involved in the integration of spacer DNA into the CRISPR cassette.</text>
</comment>
<keyword evidence="3 14" id="KW-0255">Endonuclease</keyword>
<organism evidence="17 18">
    <name type="scientific">Rothia kristinae</name>
    <dbReference type="NCBI Taxonomy" id="37923"/>
    <lineage>
        <taxon>Bacteria</taxon>
        <taxon>Bacillati</taxon>
        <taxon>Actinomycetota</taxon>
        <taxon>Actinomycetes</taxon>
        <taxon>Micrococcales</taxon>
        <taxon>Micrococcaceae</taxon>
        <taxon>Rothia</taxon>
    </lineage>
</organism>
<comment type="catalytic activity">
    <reaction evidence="12">
        <text>exonucleolytic cleavage in the 5'- to 3'-direction to yield nucleoside 3'-phosphates.</text>
        <dbReference type="EC" id="3.1.12.1"/>
    </reaction>
</comment>
<dbReference type="NCBIfam" id="TIGR00372">
    <property type="entry name" value="cas4"/>
    <property type="match status" value="1"/>
</dbReference>
<evidence type="ECO:0000256" key="13">
    <source>
        <dbReference type="ARBA" id="ARBA00038592"/>
    </source>
</evidence>
<keyword evidence="2 14" id="KW-0479">Metal-binding</keyword>
<keyword evidence="9 14" id="KW-0051">Antiviral defense</keyword>
<dbReference type="GO" id="GO:0004527">
    <property type="term" value="F:exonuclease activity"/>
    <property type="evidence" value="ECO:0007669"/>
    <property type="project" value="UniProtKB-KW"/>
</dbReference>
<dbReference type="GO" id="GO:0051607">
    <property type="term" value="P:defense response to virus"/>
    <property type="evidence" value="ECO:0007669"/>
    <property type="project" value="UniProtKB-UniRule"/>
</dbReference>
<dbReference type="InterPro" id="IPR042211">
    <property type="entry name" value="CRISPR-assoc_Cas1_N"/>
</dbReference>
<evidence type="ECO:0000256" key="3">
    <source>
        <dbReference type="ARBA" id="ARBA00022759"/>
    </source>
</evidence>
<evidence type="ECO:0000256" key="5">
    <source>
        <dbReference type="ARBA" id="ARBA00022839"/>
    </source>
</evidence>
<comment type="subunit">
    <text evidence="13 14">Homodimer, forms a heterotetramer with a Cas2 homodimer.</text>
</comment>
<dbReference type="Gene3D" id="3.90.320.10">
    <property type="match status" value="1"/>
</dbReference>
<protein>
    <recommendedName>
        <fullName evidence="14">CRISPR-associated endonuclease Cas1</fullName>
        <ecNumber evidence="14">3.1.-.-</ecNumber>
    </recommendedName>
</protein>
<dbReference type="GO" id="GO:0003677">
    <property type="term" value="F:DNA binding"/>
    <property type="evidence" value="ECO:0007669"/>
    <property type="project" value="UniProtKB-KW"/>
</dbReference>
<feature type="binding site" evidence="14">
    <location>
        <position position="430"/>
    </location>
    <ligand>
        <name>Mn(2+)</name>
        <dbReference type="ChEBI" id="CHEBI:29035"/>
    </ligand>
</feature>
<evidence type="ECO:0000256" key="10">
    <source>
        <dbReference type="ARBA" id="ARBA00023125"/>
    </source>
</evidence>
<feature type="region of interest" description="Disordered" evidence="15">
    <location>
        <begin position="39"/>
        <end position="69"/>
    </location>
</feature>
<keyword evidence="10 14" id="KW-0238">DNA-binding</keyword>
<evidence type="ECO:0000256" key="12">
    <source>
        <dbReference type="ARBA" id="ARBA00033996"/>
    </source>
</evidence>
<evidence type="ECO:0000256" key="8">
    <source>
        <dbReference type="ARBA" id="ARBA00023014"/>
    </source>
</evidence>
<comment type="caution">
    <text evidence="17">The sequence shown here is derived from an EMBL/GenBank/DDBJ whole genome shotgun (WGS) entry which is preliminary data.</text>
</comment>
<evidence type="ECO:0000256" key="6">
    <source>
        <dbReference type="ARBA" id="ARBA00022842"/>
    </source>
</evidence>
<keyword evidence="4 14" id="KW-0378">Hydrolase</keyword>
<feature type="compositionally biased region" description="Basic and acidic residues" evidence="15">
    <location>
        <begin position="45"/>
        <end position="56"/>
    </location>
</feature>
<dbReference type="EMBL" id="LJBJ02000014">
    <property type="protein sequence ID" value="OAX51673.1"/>
    <property type="molecule type" value="Genomic_DNA"/>
</dbReference>
<sequence>MTAKALEEDASIPIGWVAHHQFCPRRAWLEASGERIRQSSQIEQGHFEHRRAHDPSASDQGTARGIDVRSPSLGIHGRIDVAEGDPETGVVLVEYKATPVRRIPEVTVANRIQLTLQRKALEEAGVAVLDQAVYFTGHKRRVFVELDDADEAAARQAVAATRATVSSSTAPEPLEDDPRCRSCSHASICLPEERTFREIQRRIMVPDPEGAVLHAATYGSRVSLSSGRVLVKKWDEQLASVPIEKVQAMVVHGNVDLSGAMIRECLWRNLPIVWCTGSGRVVGWSQTARTANGLARVEQHVASARGDLALAAQFITAKIANQATIARRYGAPEAAVKRLRALQREALSAVSLTALMGVEGQAAAVYFEQVPLFLGGFENRPWLGRFTGRVGRGAVDPVNVALNYAYGMLTAEAIRAVAACGLDPHAGFLHSSGRNKPALALDLMEEFRAPVADSAVFRAFNNGELREESFDVSLGSARLTDQGRKAIIRAVEQRITAQFRHPLFGYSVTWRRALEIQARLVLGVIDGTQQTYRGVVTR</sequence>
<keyword evidence="8" id="KW-0411">Iron-sulfur</keyword>
<dbReference type="Gene3D" id="3.100.10.20">
    <property type="entry name" value="CRISPR-associated endonuclease Cas1, N-terminal domain"/>
    <property type="match status" value="1"/>
</dbReference>
<comment type="similarity">
    <text evidence="14">Belongs to the CRISPR-associated endonuclease Cas1 family.</text>
</comment>
<dbReference type="GO" id="GO:0046872">
    <property type="term" value="F:metal ion binding"/>
    <property type="evidence" value="ECO:0007669"/>
    <property type="project" value="UniProtKB-UniRule"/>
</dbReference>
<comment type="cofactor">
    <cofactor evidence="14">
        <name>Mg(2+)</name>
        <dbReference type="ChEBI" id="CHEBI:18420"/>
    </cofactor>
    <cofactor evidence="14">
        <name>Mn(2+)</name>
        <dbReference type="ChEBI" id="CHEBI:29035"/>
    </cofactor>
</comment>
<dbReference type="AlphaFoldDB" id="A0A199NSU2"/>
<evidence type="ECO:0000256" key="15">
    <source>
        <dbReference type="SAM" id="MobiDB-lite"/>
    </source>
</evidence>
<dbReference type="GO" id="GO:0051536">
    <property type="term" value="F:iron-sulfur cluster binding"/>
    <property type="evidence" value="ECO:0007669"/>
    <property type="project" value="UniProtKB-KW"/>
</dbReference>
<dbReference type="InterPro" id="IPR022765">
    <property type="entry name" value="Dna2/Cas4_DUF83"/>
</dbReference>
<dbReference type="Gene3D" id="1.20.120.920">
    <property type="entry name" value="CRISPR-associated endonuclease Cas1, C-terminal domain"/>
    <property type="match status" value="1"/>
</dbReference>
<evidence type="ECO:0000313" key="18">
    <source>
        <dbReference type="Proteomes" id="UP000053171"/>
    </source>
</evidence>
<feature type="binding site" evidence="14">
    <location>
        <position position="359"/>
    </location>
    <ligand>
        <name>Mn(2+)</name>
        <dbReference type="ChEBI" id="CHEBI:29035"/>
    </ligand>
</feature>
<dbReference type="InterPro" id="IPR050646">
    <property type="entry name" value="Cas1"/>
</dbReference>
<dbReference type="Proteomes" id="UP000053171">
    <property type="component" value="Unassembled WGS sequence"/>
</dbReference>
<dbReference type="PANTHER" id="PTHR34353">
    <property type="entry name" value="CRISPR-ASSOCIATED ENDONUCLEASE CAS1 1"/>
    <property type="match status" value="1"/>
</dbReference>
<reference evidence="17" key="1">
    <citation type="submission" date="2016-06" db="EMBL/GenBank/DDBJ databases">
        <title>Identification of putative biosynthetic pathways for the production of bioactive secondary metabolites by the marine actinomycete Kocuria kristinae RUTW2-3.</title>
        <authorList>
            <person name="Waterworth S.C."/>
            <person name="Walmsley T.A."/>
            <person name="Matongo T."/>
            <person name="Davies-Coleman M.T."/>
            <person name="Dorrington R.A."/>
        </authorList>
    </citation>
    <scope>NUCLEOTIDE SEQUENCE [LARGE SCALE GENOMIC DNA]</scope>
    <source>
        <strain evidence="17">RUTW2-3</strain>
    </source>
</reference>
<evidence type="ECO:0000259" key="16">
    <source>
        <dbReference type="Pfam" id="PF01930"/>
    </source>
</evidence>